<dbReference type="AlphaFoldDB" id="A0ABC8SCJ2"/>
<name>A0ABC8SCJ2_9AQUA</name>
<gene>
    <name evidence="1" type="ORF">ILEXP_LOCUS23239</name>
</gene>
<sequence>MIQCLYRAKKDKIEAPTKDTAADMVAASLDCVGAGLGASAAIAALMEAAATTRAAHVIFFISMANEGGDRQINSRNERLITESCLCVCAALRREGWWWEGI</sequence>
<evidence type="ECO:0000313" key="1">
    <source>
        <dbReference type="EMBL" id="CAK9154882.1"/>
    </source>
</evidence>
<dbReference type="Proteomes" id="UP001642360">
    <property type="component" value="Unassembled WGS sequence"/>
</dbReference>
<keyword evidence="2" id="KW-1185">Reference proteome</keyword>
<reference evidence="1 2" key="1">
    <citation type="submission" date="2024-02" db="EMBL/GenBank/DDBJ databases">
        <authorList>
            <person name="Vignale AGUSTIN F."/>
            <person name="Sosa J E."/>
            <person name="Modenutti C."/>
        </authorList>
    </citation>
    <scope>NUCLEOTIDE SEQUENCE [LARGE SCALE GENOMIC DNA]</scope>
</reference>
<accession>A0ABC8SCJ2</accession>
<protein>
    <submittedName>
        <fullName evidence="1">Uncharacterized protein</fullName>
    </submittedName>
</protein>
<organism evidence="1 2">
    <name type="scientific">Ilex paraguariensis</name>
    <name type="common">yerba mate</name>
    <dbReference type="NCBI Taxonomy" id="185542"/>
    <lineage>
        <taxon>Eukaryota</taxon>
        <taxon>Viridiplantae</taxon>
        <taxon>Streptophyta</taxon>
        <taxon>Embryophyta</taxon>
        <taxon>Tracheophyta</taxon>
        <taxon>Spermatophyta</taxon>
        <taxon>Magnoliopsida</taxon>
        <taxon>eudicotyledons</taxon>
        <taxon>Gunneridae</taxon>
        <taxon>Pentapetalae</taxon>
        <taxon>asterids</taxon>
        <taxon>campanulids</taxon>
        <taxon>Aquifoliales</taxon>
        <taxon>Aquifoliaceae</taxon>
        <taxon>Ilex</taxon>
    </lineage>
</organism>
<evidence type="ECO:0000313" key="2">
    <source>
        <dbReference type="Proteomes" id="UP001642360"/>
    </source>
</evidence>
<proteinExistence type="predicted"/>
<comment type="caution">
    <text evidence="1">The sequence shown here is derived from an EMBL/GenBank/DDBJ whole genome shotgun (WGS) entry which is preliminary data.</text>
</comment>
<dbReference type="EMBL" id="CAUOFW020002602">
    <property type="protein sequence ID" value="CAK9154882.1"/>
    <property type="molecule type" value="Genomic_DNA"/>
</dbReference>